<evidence type="ECO:0000256" key="7">
    <source>
        <dbReference type="SAM" id="Phobius"/>
    </source>
</evidence>
<dbReference type="EMBL" id="FODE01000016">
    <property type="protein sequence ID" value="SEN77946.1"/>
    <property type="molecule type" value="Genomic_DNA"/>
</dbReference>
<feature type="compositionally biased region" description="Polar residues" evidence="6">
    <location>
        <begin position="414"/>
        <end position="424"/>
    </location>
</feature>
<dbReference type="Pfam" id="PF04610">
    <property type="entry name" value="TrbL"/>
    <property type="match status" value="1"/>
</dbReference>
<feature type="transmembrane region" description="Helical" evidence="7">
    <location>
        <begin position="271"/>
        <end position="296"/>
    </location>
</feature>
<feature type="transmembrane region" description="Helical" evidence="7">
    <location>
        <begin position="172"/>
        <end position="193"/>
    </location>
</feature>
<name>A0A1H8JCA8_9RHOB</name>
<feature type="transmembrane region" description="Helical" evidence="7">
    <location>
        <begin position="238"/>
        <end position="259"/>
    </location>
</feature>
<dbReference type="InterPro" id="IPR014150">
    <property type="entry name" value="Conjugal_tfr_TrbL"/>
</dbReference>
<keyword evidence="9" id="KW-1185">Reference proteome</keyword>
<evidence type="ECO:0000256" key="6">
    <source>
        <dbReference type="SAM" id="MobiDB-lite"/>
    </source>
</evidence>
<organism evidence="8 9">
    <name type="scientific">Paracoccus alcaliphilus</name>
    <dbReference type="NCBI Taxonomy" id="34002"/>
    <lineage>
        <taxon>Bacteria</taxon>
        <taxon>Pseudomonadati</taxon>
        <taxon>Pseudomonadota</taxon>
        <taxon>Alphaproteobacteria</taxon>
        <taxon>Rhodobacterales</taxon>
        <taxon>Paracoccaceae</taxon>
        <taxon>Paracoccus</taxon>
    </lineage>
</organism>
<accession>A0A1H8JCA8</accession>
<reference evidence="8 9" key="1">
    <citation type="submission" date="2016-10" db="EMBL/GenBank/DDBJ databases">
        <authorList>
            <person name="de Groot N.N."/>
        </authorList>
    </citation>
    <scope>NUCLEOTIDE SEQUENCE [LARGE SCALE GENOMIC DNA]</scope>
    <source>
        <strain evidence="8 9">DSM 8512</strain>
    </source>
</reference>
<dbReference type="OrthoDB" id="9788052at2"/>
<proteinExistence type="inferred from homology"/>
<evidence type="ECO:0000256" key="2">
    <source>
        <dbReference type="ARBA" id="ARBA00007802"/>
    </source>
</evidence>
<feature type="transmembrane region" description="Helical" evidence="7">
    <location>
        <begin position="64"/>
        <end position="85"/>
    </location>
</feature>
<comment type="subcellular location">
    <subcellularLocation>
        <location evidence="1">Membrane</location>
        <topology evidence="1">Multi-pass membrane protein</topology>
    </subcellularLocation>
</comment>
<evidence type="ECO:0000313" key="9">
    <source>
        <dbReference type="Proteomes" id="UP000199054"/>
    </source>
</evidence>
<feature type="transmembrane region" description="Helical" evidence="7">
    <location>
        <begin position="205"/>
        <end position="226"/>
    </location>
</feature>
<dbReference type="RefSeq" id="WP_029074256.1">
    <property type="nucleotide sequence ID" value="NZ_CP067124.1"/>
</dbReference>
<dbReference type="Proteomes" id="UP000199054">
    <property type="component" value="Unassembled WGS sequence"/>
</dbReference>
<feature type="transmembrane region" description="Helical" evidence="7">
    <location>
        <begin position="29"/>
        <end position="52"/>
    </location>
</feature>
<dbReference type="GO" id="GO:0016020">
    <property type="term" value="C:membrane"/>
    <property type="evidence" value="ECO:0007669"/>
    <property type="project" value="UniProtKB-SubCell"/>
</dbReference>
<evidence type="ECO:0000256" key="3">
    <source>
        <dbReference type="ARBA" id="ARBA00022692"/>
    </source>
</evidence>
<comment type="similarity">
    <text evidence="2">Belongs to the TrbL/VirB6 family.</text>
</comment>
<evidence type="ECO:0000256" key="4">
    <source>
        <dbReference type="ARBA" id="ARBA00022989"/>
    </source>
</evidence>
<dbReference type="GO" id="GO:0030255">
    <property type="term" value="P:protein secretion by the type IV secretion system"/>
    <property type="evidence" value="ECO:0007669"/>
    <property type="project" value="InterPro"/>
</dbReference>
<protein>
    <submittedName>
        <fullName evidence="8">Type IV secretion system protein TrbL</fullName>
    </submittedName>
</protein>
<feature type="region of interest" description="Disordered" evidence="6">
    <location>
        <begin position="371"/>
        <end position="451"/>
    </location>
</feature>
<evidence type="ECO:0000256" key="5">
    <source>
        <dbReference type="ARBA" id="ARBA00023136"/>
    </source>
</evidence>
<gene>
    <name evidence="8" type="ORF">SAMN04489859_101665</name>
</gene>
<feature type="compositionally biased region" description="Low complexity" evidence="6">
    <location>
        <begin position="371"/>
        <end position="399"/>
    </location>
</feature>
<feature type="transmembrane region" description="Helical" evidence="7">
    <location>
        <begin position="139"/>
        <end position="165"/>
    </location>
</feature>
<feature type="compositionally biased region" description="Polar residues" evidence="6">
    <location>
        <begin position="436"/>
        <end position="451"/>
    </location>
</feature>
<sequence>MGNTGVIDNFLGVFTRYIDSGFGLLSGEVAFIATTLIVIDVTLAALFWAWGADDDIIARLVKKTLFVGVFAYIIGNWNNLARIVFESFAGLGLMASGTGFSVTGLTRPGRVAQTGLDAGRPLLDSISDLMGWIAFFENFIQIACLLFAWALVVLAFFILAIQLFVTLIEFKLTTLAGFVLIPFGLFGKTAFMAEKVLGNVVSSGIKVLVLAVIIGIGSTLFSQFTAGFGGATPTIDDAMAIVLAALSLLGLGIFGPGIANGIVSGGPQLGAGAAVGTGLAVAGAAVAAGGGAMLAAKGGAAALSGGAAAVRGGAATAGAATAAYSVGSLGQSGAAGVASGLGGVGRAAGSAAISPLKRAAARASESVKSSFSEGSKAGFGASGGSSTMGTVGGSDAAPASPAPSAGPPAWAQRMQRSQALNHGTTMAAHAVRSGDSHGSGSSINLSESDRS</sequence>
<evidence type="ECO:0000256" key="1">
    <source>
        <dbReference type="ARBA" id="ARBA00004141"/>
    </source>
</evidence>
<dbReference type="AlphaFoldDB" id="A0A1H8JCA8"/>
<dbReference type="NCBIfam" id="NF010449">
    <property type="entry name" value="PRK13875.1"/>
    <property type="match status" value="1"/>
</dbReference>
<dbReference type="NCBIfam" id="TIGR02783">
    <property type="entry name" value="TrbL_P"/>
    <property type="match status" value="1"/>
</dbReference>
<keyword evidence="4 7" id="KW-1133">Transmembrane helix</keyword>
<evidence type="ECO:0000313" key="8">
    <source>
        <dbReference type="EMBL" id="SEN77946.1"/>
    </source>
</evidence>
<dbReference type="InterPro" id="IPR007688">
    <property type="entry name" value="Conjugal_tfr_TrbL/VirB6"/>
</dbReference>
<keyword evidence="5 7" id="KW-0472">Membrane</keyword>
<keyword evidence="3 7" id="KW-0812">Transmembrane</keyword>
<dbReference type="STRING" id="34002.SAMN04489859_101665"/>